<protein>
    <recommendedName>
        <fullName evidence="7">5-hydroxyisourate hydrolase</fullName>
        <shortName evidence="7">HIU hydrolase</shortName>
        <shortName evidence="7">HIUHase</shortName>
        <ecNumber evidence="7">3.5.2.17</ecNumber>
    </recommendedName>
</protein>
<dbReference type="InterPro" id="IPR036817">
    <property type="entry name" value="Transthyretin/HIU_hydrolase_sf"/>
</dbReference>
<keyword evidence="5 7" id="KW-0659">Purine metabolism</keyword>
<evidence type="ECO:0000256" key="3">
    <source>
        <dbReference type="ARBA" id="ARBA00009850"/>
    </source>
</evidence>
<dbReference type="GO" id="GO:0006144">
    <property type="term" value="P:purine nucleobase metabolic process"/>
    <property type="evidence" value="ECO:0007669"/>
    <property type="project" value="UniProtKB-KW"/>
</dbReference>
<sequence>MSITLKRFDTATQTWVLLSTHMTNSDGRLDGGPALKGEAFTEGMYEWTFGVGEYFAAHAGVPTPGTPFLGEVPLRFGIDDPEAHYHVPLLCSPWSYSTYRGS</sequence>
<evidence type="ECO:0000256" key="5">
    <source>
        <dbReference type="ARBA" id="ARBA00022631"/>
    </source>
</evidence>
<dbReference type="SUPFAM" id="SSF49472">
    <property type="entry name" value="Transthyretin (synonym: prealbumin)"/>
    <property type="match status" value="1"/>
</dbReference>
<evidence type="ECO:0000256" key="1">
    <source>
        <dbReference type="ARBA" id="ARBA00001043"/>
    </source>
</evidence>
<organism evidence="9">
    <name type="scientific">Haptolina brevifila</name>
    <dbReference type="NCBI Taxonomy" id="156173"/>
    <lineage>
        <taxon>Eukaryota</taxon>
        <taxon>Haptista</taxon>
        <taxon>Haptophyta</taxon>
        <taxon>Prymnesiophyceae</taxon>
        <taxon>Prymnesiales</taxon>
        <taxon>Prymnesiaceae</taxon>
        <taxon>Haptolina</taxon>
    </lineage>
</organism>
<dbReference type="NCBIfam" id="TIGR02962">
    <property type="entry name" value="hdxy_isourate"/>
    <property type="match status" value="1"/>
</dbReference>
<dbReference type="Pfam" id="PF00576">
    <property type="entry name" value="Transthyretin"/>
    <property type="match status" value="1"/>
</dbReference>
<comment type="subunit">
    <text evidence="4 7">Homotetramer.</text>
</comment>
<dbReference type="PANTHER" id="PTHR10395">
    <property type="entry name" value="URICASE AND TRANSTHYRETIN-RELATED"/>
    <property type="match status" value="1"/>
</dbReference>
<dbReference type="InterPro" id="IPR014306">
    <property type="entry name" value="Hydroxyisourate_hydrolase"/>
</dbReference>
<dbReference type="GO" id="GO:0033971">
    <property type="term" value="F:hydroxyisourate hydrolase activity"/>
    <property type="evidence" value="ECO:0007669"/>
    <property type="project" value="UniProtKB-EC"/>
</dbReference>
<dbReference type="EMBL" id="HBGU01022239">
    <property type="protein sequence ID" value="CAD9437587.1"/>
    <property type="molecule type" value="Transcribed_RNA"/>
</dbReference>
<evidence type="ECO:0000256" key="4">
    <source>
        <dbReference type="ARBA" id="ARBA00011881"/>
    </source>
</evidence>
<proteinExistence type="inferred from homology"/>
<name>A0A7S2CX03_9EUKA</name>
<reference evidence="9" key="1">
    <citation type="submission" date="2021-01" db="EMBL/GenBank/DDBJ databases">
        <authorList>
            <person name="Corre E."/>
            <person name="Pelletier E."/>
            <person name="Niang G."/>
            <person name="Scheremetjew M."/>
            <person name="Finn R."/>
            <person name="Kale V."/>
            <person name="Holt S."/>
            <person name="Cochrane G."/>
            <person name="Meng A."/>
            <person name="Brown T."/>
            <person name="Cohen L."/>
        </authorList>
    </citation>
    <scope>NUCLEOTIDE SEQUENCE</scope>
    <source>
        <strain evidence="9">UTEX LB 985</strain>
    </source>
</reference>
<accession>A0A7S2CX03</accession>
<dbReference type="InterPro" id="IPR023416">
    <property type="entry name" value="Transthyretin/HIU_hydrolase_d"/>
</dbReference>
<comment type="catalytic activity">
    <reaction evidence="1 7">
        <text>5-hydroxyisourate + H2O = 5-hydroxy-2-oxo-4-ureido-2,5-dihydro-1H-imidazole-5-carboxylate + H(+)</text>
        <dbReference type="Rhea" id="RHEA:23736"/>
        <dbReference type="ChEBI" id="CHEBI:15377"/>
        <dbReference type="ChEBI" id="CHEBI:15378"/>
        <dbReference type="ChEBI" id="CHEBI:18072"/>
        <dbReference type="ChEBI" id="CHEBI:58639"/>
        <dbReference type="EC" id="3.5.2.17"/>
    </reaction>
</comment>
<dbReference type="EC" id="3.5.2.17" evidence="7"/>
<gene>
    <name evidence="9" type="ORF">CBRE1094_LOCUS12134</name>
</gene>
<keyword evidence="6 7" id="KW-0378">Hydrolase</keyword>
<evidence type="ECO:0000256" key="2">
    <source>
        <dbReference type="ARBA" id="ARBA00002704"/>
    </source>
</evidence>
<dbReference type="Gene3D" id="2.60.40.180">
    <property type="entry name" value="Transthyretin/hydroxyisourate hydrolase domain"/>
    <property type="match status" value="1"/>
</dbReference>
<comment type="similarity">
    <text evidence="3 7">Belongs to the transthyretin family. 5-hydroxyisourate hydrolase subfamily.</text>
</comment>
<dbReference type="PANTHER" id="PTHR10395:SF7">
    <property type="entry name" value="5-HYDROXYISOURATE HYDROLASE"/>
    <property type="match status" value="1"/>
</dbReference>
<evidence type="ECO:0000259" key="8">
    <source>
        <dbReference type="Pfam" id="PF00576"/>
    </source>
</evidence>
<evidence type="ECO:0000256" key="7">
    <source>
        <dbReference type="RuleBase" id="RU361270"/>
    </source>
</evidence>
<feature type="domain" description="Transthyretin/hydroxyisourate hydrolase" evidence="8">
    <location>
        <begin position="1"/>
        <end position="101"/>
    </location>
</feature>
<comment type="function">
    <text evidence="2">Catalyzes the hydrolysis of 5-hydroxyisourate (HIU) to 2-oxo-4-hydroxy-4-carboxy-5-ureidoimidazoline (OHCU).</text>
</comment>
<dbReference type="AlphaFoldDB" id="A0A7S2CX03"/>
<evidence type="ECO:0000313" key="9">
    <source>
        <dbReference type="EMBL" id="CAD9437587.1"/>
    </source>
</evidence>
<evidence type="ECO:0000256" key="6">
    <source>
        <dbReference type="ARBA" id="ARBA00022801"/>
    </source>
</evidence>